<organism evidence="2 3">
    <name type="scientific">Bacillus cereus</name>
    <dbReference type="NCBI Taxonomy" id="1396"/>
    <lineage>
        <taxon>Bacteria</taxon>
        <taxon>Bacillati</taxon>
        <taxon>Bacillota</taxon>
        <taxon>Bacilli</taxon>
        <taxon>Bacillales</taxon>
        <taxon>Bacillaceae</taxon>
        <taxon>Bacillus</taxon>
        <taxon>Bacillus cereus group</taxon>
    </lineage>
</organism>
<dbReference type="EMBL" id="WBPB01000074">
    <property type="protein sequence ID" value="KAB2491128.1"/>
    <property type="molecule type" value="Genomic_DNA"/>
</dbReference>
<feature type="transmembrane region" description="Helical" evidence="1">
    <location>
        <begin position="53"/>
        <end position="73"/>
    </location>
</feature>
<gene>
    <name evidence="2" type="ORF">F8158_27900</name>
</gene>
<comment type="caution">
    <text evidence="2">The sequence shown here is derived from an EMBL/GenBank/DDBJ whole genome shotgun (WGS) entry which is preliminary data.</text>
</comment>
<reference evidence="2 3" key="1">
    <citation type="submission" date="2019-10" db="EMBL/GenBank/DDBJ databases">
        <title>Bacillus from the desert of Cuatro Cinegas, Coahuila.</title>
        <authorList>
            <person name="Olmedo-Alvarez G."/>
            <person name="Saldana S."/>
            <person name="Barcelo D."/>
        </authorList>
    </citation>
    <scope>NUCLEOTIDE SEQUENCE [LARGE SCALE GENOMIC DNA]</scope>
    <source>
        <strain evidence="2 3">CH101a_3T</strain>
    </source>
</reference>
<dbReference type="AlphaFoldDB" id="A0AB34D0C8"/>
<evidence type="ECO:0000313" key="2">
    <source>
        <dbReference type="EMBL" id="KAB2491128.1"/>
    </source>
</evidence>
<feature type="transmembrane region" description="Helical" evidence="1">
    <location>
        <begin position="22"/>
        <end position="41"/>
    </location>
</feature>
<dbReference type="Proteomes" id="UP000477920">
    <property type="component" value="Unassembled WGS sequence"/>
</dbReference>
<evidence type="ECO:0000313" key="3">
    <source>
        <dbReference type="Proteomes" id="UP000477920"/>
    </source>
</evidence>
<sequence length="80" mass="9334">MNTDIDIRHVLDMQSKIQNDNFKFFLFLNIIIGIIFCLMLISKKINIVRFNAVTIKFVFFVWVASIIYNYVVICDGLGVL</sequence>
<keyword evidence="1" id="KW-1133">Transmembrane helix</keyword>
<dbReference type="RefSeq" id="WP_151640136.1">
    <property type="nucleotide sequence ID" value="NZ_WBPB01000074.1"/>
</dbReference>
<keyword evidence="1" id="KW-0472">Membrane</keyword>
<keyword evidence="1" id="KW-0812">Transmembrane</keyword>
<proteinExistence type="predicted"/>
<name>A0AB34D0C8_BACCE</name>
<evidence type="ECO:0000256" key="1">
    <source>
        <dbReference type="SAM" id="Phobius"/>
    </source>
</evidence>
<accession>A0AB34D0C8</accession>
<protein>
    <submittedName>
        <fullName evidence="2">Uncharacterized protein</fullName>
    </submittedName>
</protein>